<dbReference type="PANTHER" id="PTHR37302">
    <property type="entry name" value="SLR1116 PROTEIN"/>
    <property type="match status" value="1"/>
</dbReference>
<evidence type="ECO:0000313" key="4">
    <source>
        <dbReference type="EMBL" id="RPF50638.1"/>
    </source>
</evidence>
<feature type="binding site" evidence="3">
    <location>
        <position position="128"/>
    </location>
    <ligand>
        <name>a divalent metal cation</name>
        <dbReference type="ChEBI" id="CHEBI:60240"/>
    </ligand>
</feature>
<dbReference type="InterPro" id="IPR034660">
    <property type="entry name" value="DinB/YfiT-like"/>
</dbReference>
<reference evidence="4 5" key="1">
    <citation type="submission" date="2018-11" db="EMBL/GenBank/DDBJ databases">
        <title>Genomic Encyclopedia of Type Strains, Phase IV (KMG-IV): sequencing the most valuable type-strain genomes for metagenomic binning, comparative biology and taxonomic classification.</title>
        <authorList>
            <person name="Goeker M."/>
        </authorList>
    </citation>
    <scope>NUCLEOTIDE SEQUENCE [LARGE SCALE GENOMIC DNA]</scope>
    <source>
        <strain evidence="4 5">DSM 18090</strain>
    </source>
</reference>
<comment type="similarity">
    <text evidence="1">Belongs to the DinB family.</text>
</comment>
<gene>
    <name evidence="4" type="ORF">EDC24_2606</name>
</gene>
<dbReference type="AlphaFoldDB" id="A0A3N5BLS2"/>
<dbReference type="OrthoDB" id="118635at2"/>
<feature type="binding site" evidence="3">
    <location>
        <position position="132"/>
    </location>
    <ligand>
        <name>a divalent metal cation</name>
        <dbReference type="ChEBI" id="CHEBI:60240"/>
    </ligand>
</feature>
<evidence type="ECO:0000313" key="5">
    <source>
        <dbReference type="Proteomes" id="UP000276443"/>
    </source>
</evidence>
<evidence type="ECO:0000256" key="2">
    <source>
        <dbReference type="ARBA" id="ARBA00022723"/>
    </source>
</evidence>
<keyword evidence="2 3" id="KW-0479">Metal-binding</keyword>
<evidence type="ECO:0000256" key="1">
    <source>
        <dbReference type="ARBA" id="ARBA00008635"/>
    </source>
</evidence>
<name>A0A3N5BLS2_9BACI</name>
<feature type="binding site" evidence="3">
    <location>
        <position position="47"/>
    </location>
    <ligand>
        <name>a divalent metal cation</name>
        <dbReference type="ChEBI" id="CHEBI:60240"/>
    </ligand>
</feature>
<dbReference type="PANTHER" id="PTHR37302:SF3">
    <property type="entry name" value="DAMAGE-INDUCIBLE PROTEIN DINB"/>
    <property type="match status" value="1"/>
</dbReference>
<protein>
    <submittedName>
        <fullName evidence="4">Putative damage-inducible protein DinB</fullName>
    </submittedName>
</protein>
<organism evidence="4 5">
    <name type="scientific">Aquisalibacillus elongatus</name>
    <dbReference type="NCBI Taxonomy" id="485577"/>
    <lineage>
        <taxon>Bacteria</taxon>
        <taxon>Bacillati</taxon>
        <taxon>Bacillota</taxon>
        <taxon>Bacilli</taxon>
        <taxon>Bacillales</taxon>
        <taxon>Bacillaceae</taxon>
        <taxon>Aquisalibacillus</taxon>
    </lineage>
</organism>
<dbReference type="GO" id="GO:0046872">
    <property type="term" value="F:metal ion binding"/>
    <property type="evidence" value="ECO:0007669"/>
    <property type="project" value="UniProtKB-KW"/>
</dbReference>
<dbReference type="EMBL" id="RKRF01000012">
    <property type="protein sequence ID" value="RPF50638.1"/>
    <property type="molecule type" value="Genomic_DNA"/>
</dbReference>
<comment type="caution">
    <text evidence="4">The sequence shown here is derived from an EMBL/GenBank/DDBJ whole genome shotgun (WGS) entry which is preliminary data.</text>
</comment>
<sequence>MTYIETLFLYNWTIRDRWIDWCRDISRDELIKERVGGHKGFLQTMFHVIDVEQRWLRGLAEDTPINYSYSDYKTLDSIQTFSNQTKQHTLGFVQADIDLNQKVLRGKNSKGEDFAYRYDEVLLHVIAHETHHMGQLSVWARELGKEPVSANLIGLELLK</sequence>
<proteinExistence type="inferred from homology"/>
<dbReference type="SUPFAM" id="SSF109854">
    <property type="entry name" value="DinB/YfiT-like putative metalloenzymes"/>
    <property type="match status" value="1"/>
</dbReference>
<accession>A0A3N5BLS2</accession>
<dbReference type="Pfam" id="PF05163">
    <property type="entry name" value="DinB"/>
    <property type="match status" value="1"/>
</dbReference>
<dbReference type="Proteomes" id="UP000276443">
    <property type="component" value="Unassembled WGS sequence"/>
</dbReference>
<evidence type="ECO:0000256" key="3">
    <source>
        <dbReference type="PIRSR" id="PIRSR607837-1"/>
    </source>
</evidence>
<dbReference type="RefSeq" id="WP_124223218.1">
    <property type="nucleotide sequence ID" value="NZ_RKRF01000012.1"/>
</dbReference>
<dbReference type="InterPro" id="IPR007837">
    <property type="entry name" value="DinB"/>
</dbReference>
<keyword evidence="5" id="KW-1185">Reference proteome</keyword>
<dbReference type="Gene3D" id="1.20.120.450">
    <property type="entry name" value="dinb family like domain"/>
    <property type="match status" value="1"/>
</dbReference>